<dbReference type="Proteomes" id="UP000319771">
    <property type="component" value="Unassembled WGS sequence"/>
</dbReference>
<gene>
    <name evidence="1" type="ORF">E6K81_14345</name>
</gene>
<dbReference type="AlphaFoldDB" id="A0A538U193"/>
<sequence>MLMIREVMYCKPGKVRPLVEKFLAMSKLMQKSNTGKMRVMTDVSAERYWTLVAEMEIPNLKSFEDMMAGQGMSEADGKEFEKIMSGYHDLVEKGRREIYKLEG</sequence>
<evidence type="ECO:0000313" key="1">
    <source>
        <dbReference type="EMBL" id="TMQ69675.1"/>
    </source>
</evidence>
<proteinExistence type="predicted"/>
<evidence type="ECO:0000313" key="2">
    <source>
        <dbReference type="Proteomes" id="UP000319771"/>
    </source>
</evidence>
<organism evidence="1 2">
    <name type="scientific">Eiseniibacteriota bacterium</name>
    <dbReference type="NCBI Taxonomy" id="2212470"/>
    <lineage>
        <taxon>Bacteria</taxon>
        <taxon>Candidatus Eiseniibacteriota</taxon>
    </lineage>
</organism>
<dbReference type="EMBL" id="VBPB01000290">
    <property type="protein sequence ID" value="TMQ69675.1"/>
    <property type="molecule type" value="Genomic_DNA"/>
</dbReference>
<reference evidence="1 2" key="1">
    <citation type="journal article" date="2019" name="Nat. Microbiol.">
        <title>Mediterranean grassland soil C-N compound turnover is dependent on rainfall and depth, and is mediated by genomically divergent microorganisms.</title>
        <authorList>
            <person name="Diamond S."/>
            <person name="Andeer P.F."/>
            <person name="Li Z."/>
            <person name="Crits-Christoph A."/>
            <person name="Burstein D."/>
            <person name="Anantharaman K."/>
            <person name="Lane K.R."/>
            <person name="Thomas B.C."/>
            <person name="Pan C."/>
            <person name="Northen T.R."/>
            <person name="Banfield J.F."/>
        </authorList>
    </citation>
    <scope>NUCLEOTIDE SEQUENCE [LARGE SCALE GENOMIC DNA]</scope>
    <source>
        <strain evidence="1">WS_11</strain>
    </source>
</reference>
<comment type="caution">
    <text evidence="1">The sequence shown here is derived from an EMBL/GenBank/DDBJ whole genome shotgun (WGS) entry which is preliminary data.</text>
</comment>
<accession>A0A538U193</accession>
<protein>
    <submittedName>
        <fullName evidence="1">Uncharacterized protein</fullName>
    </submittedName>
</protein>
<name>A0A538U193_UNCEI</name>